<dbReference type="Pfam" id="PF08448">
    <property type="entry name" value="PAS_4"/>
    <property type="match status" value="1"/>
</dbReference>
<dbReference type="Gene3D" id="3.30.450.20">
    <property type="entry name" value="PAS domain"/>
    <property type="match status" value="2"/>
</dbReference>
<dbReference type="AlphaFoldDB" id="A0A1Y5TVK8"/>
<comment type="catalytic activity">
    <reaction evidence="1">
        <text>ATP + protein L-histidine = ADP + protein N-phospho-L-histidine.</text>
        <dbReference type="EC" id="2.7.13.3"/>
    </reaction>
</comment>
<dbReference type="PROSITE" id="PS50112">
    <property type="entry name" value="PAS"/>
    <property type="match status" value="2"/>
</dbReference>
<dbReference type="NCBIfam" id="TIGR00229">
    <property type="entry name" value="sensory_box"/>
    <property type="match status" value="2"/>
</dbReference>
<dbReference type="SMART" id="SM00091">
    <property type="entry name" value="PAS"/>
    <property type="match status" value="2"/>
</dbReference>
<gene>
    <name evidence="17" type="primary">fixL</name>
    <name evidence="17" type="ORF">PEL8287_03930</name>
</gene>
<comment type="function">
    <text evidence="10">Putative oxygen sensor; modulates the activity of FixJ, a transcriptional activator of nitrogen fixation fixK gene. FixL probably acts as a kinase that phosphorylates FixJ.</text>
</comment>
<dbReference type="InterPro" id="IPR000700">
    <property type="entry name" value="PAS-assoc_C"/>
</dbReference>
<accession>A0A1Y5TVK8</accession>
<feature type="domain" description="HAMP" evidence="16">
    <location>
        <begin position="446"/>
        <end position="498"/>
    </location>
</feature>
<evidence type="ECO:0000256" key="6">
    <source>
        <dbReference type="ARBA" id="ARBA00022741"/>
    </source>
</evidence>
<dbReference type="PANTHER" id="PTHR43156:SF2">
    <property type="entry name" value="STAGE II SPORULATION PROTEIN E"/>
    <property type="match status" value="1"/>
</dbReference>
<keyword evidence="13" id="KW-0472">Membrane</keyword>
<dbReference type="SUPFAM" id="SSF55785">
    <property type="entry name" value="PYP-like sensor domain (PAS domain)"/>
    <property type="match status" value="2"/>
</dbReference>
<keyword evidence="12" id="KW-0175">Coiled coil</keyword>
<keyword evidence="4" id="KW-0597">Phosphoprotein</keyword>
<keyword evidence="6" id="KW-0547">Nucleotide-binding</keyword>
<dbReference type="GO" id="GO:0006355">
    <property type="term" value="P:regulation of DNA-templated transcription"/>
    <property type="evidence" value="ECO:0007669"/>
    <property type="project" value="InterPro"/>
</dbReference>
<evidence type="ECO:0000256" key="12">
    <source>
        <dbReference type="SAM" id="Coils"/>
    </source>
</evidence>
<reference evidence="17 18" key="1">
    <citation type="submission" date="2017-03" db="EMBL/GenBank/DDBJ databases">
        <authorList>
            <person name="Afonso C.L."/>
            <person name="Miller P.J."/>
            <person name="Scott M.A."/>
            <person name="Spackman E."/>
            <person name="Goraichik I."/>
            <person name="Dimitrov K.M."/>
            <person name="Suarez D.L."/>
            <person name="Swayne D.E."/>
        </authorList>
    </citation>
    <scope>NUCLEOTIDE SEQUENCE [LARGE SCALE GENOMIC DNA]</scope>
    <source>
        <strain evidence="17 18">CECT 8287</strain>
    </source>
</reference>
<comment type="subcellular location">
    <subcellularLocation>
        <location evidence="2">Membrane</location>
    </subcellularLocation>
</comment>
<evidence type="ECO:0000256" key="9">
    <source>
        <dbReference type="ARBA" id="ARBA00022840"/>
    </source>
</evidence>
<dbReference type="GO" id="GO:0007165">
    <property type="term" value="P:signal transduction"/>
    <property type="evidence" value="ECO:0007669"/>
    <property type="project" value="InterPro"/>
</dbReference>
<evidence type="ECO:0000256" key="7">
    <source>
        <dbReference type="ARBA" id="ARBA00022777"/>
    </source>
</evidence>
<feature type="transmembrane region" description="Helical" evidence="13">
    <location>
        <begin position="20"/>
        <end position="38"/>
    </location>
</feature>
<dbReference type="InterPro" id="IPR003594">
    <property type="entry name" value="HATPase_dom"/>
</dbReference>
<dbReference type="GO" id="GO:0016020">
    <property type="term" value="C:membrane"/>
    <property type="evidence" value="ECO:0007669"/>
    <property type="project" value="UniProtKB-SubCell"/>
</dbReference>
<evidence type="ECO:0000259" key="15">
    <source>
        <dbReference type="PROSITE" id="PS50113"/>
    </source>
</evidence>
<evidence type="ECO:0000256" key="3">
    <source>
        <dbReference type="ARBA" id="ARBA00012438"/>
    </source>
</evidence>
<dbReference type="Pfam" id="PF00672">
    <property type="entry name" value="HAMP"/>
    <property type="match status" value="1"/>
</dbReference>
<dbReference type="InterPro" id="IPR035965">
    <property type="entry name" value="PAS-like_dom_sf"/>
</dbReference>
<dbReference type="InterPro" id="IPR013656">
    <property type="entry name" value="PAS_4"/>
</dbReference>
<dbReference type="Gene3D" id="3.30.565.10">
    <property type="entry name" value="Histidine kinase-like ATPase, C-terminal domain"/>
    <property type="match status" value="1"/>
</dbReference>
<dbReference type="InterPro" id="IPR000014">
    <property type="entry name" value="PAS"/>
</dbReference>
<dbReference type="InterPro" id="IPR001932">
    <property type="entry name" value="PPM-type_phosphatase-like_dom"/>
</dbReference>
<dbReference type="Proteomes" id="UP000193827">
    <property type="component" value="Unassembled WGS sequence"/>
</dbReference>
<keyword evidence="13" id="KW-1133">Transmembrane helix</keyword>
<evidence type="ECO:0000256" key="13">
    <source>
        <dbReference type="SAM" id="Phobius"/>
    </source>
</evidence>
<evidence type="ECO:0000259" key="16">
    <source>
        <dbReference type="PROSITE" id="PS50885"/>
    </source>
</evidence>
<dbReference type="CDD" id="cd16936">
    <property type="entry name" value="HATPase_RsbW-like"/>
    <property type="match status" value="1"/>
</dbReference>
<dbReference type="SUPFAM" id="SSF158472">
    <property type="entry name" value="HAMP domain-like"/>
    <property type="match status" value="1"/>
</dbReference>
<evidence type="ECO:0000256" key="4">
    <source>
        <dbReference type="ARBA" id="ARBA00022553"/>
    </source>
</evidence>
<dbReference type="OrthoDB" id="354287at2"/>
<dbReference type="GO" id="GO:0016791">
    <property type="term" value="F:phosphatase activity"/>
    <property type="evidence" value="ECO:0007669"/>
    <property type="project" value="TreeGrafter"/>
</dbReference>
<dbReference type="Pfam" id="PF13581">
    <property type="entry name" value="HATPase_c_2"/>
    <property type="match status" value="1"/>
</dbReference>
<evidence type="ECO:0000256" key="1">
    <source>
        <dbReference type="ARBA" id="ARBA00000085"/>
    </source>
</evidence>
<feature type="coiled-coil region" evidence="12">
    <location>
        <begin position="490"/>
        <end position="517"/>
    </location>
</feature>
<dbReference type="CDD" id="cd06225">
    <property type="entry name" value="HAMP"/>
    <property type="match status" value="1"/>
</dbReference>
<evidence type="ECO:0000259" key="14">
    <source>
        <dbReference type="PROSITE" id="PS50112"/>
    </source>
</evidence>
<organism evidence="17 18">
    <name type="scientific">Roseovarius litorisediminis</name>
    <dbReference type="NCBI Taxonomy" id="1312363"/>
    <lineage>
        <taxon>Bacteria</taxon>
        <taxon>Pseudomonadati</taxon>
        <taxon>Pseudomonadota</taxon>
        <taxon>Alphaproteobacteria</taxon>
        <taxon>Rhodobacterales</taxon>
        <taxon>Roseobacteraceae</taxon>
        <taxon>Roseovarius</taxon>
    </lineage>
</organism>
<dbReference type="GO" id="GO:0004673">
    <property type="term" value="F:protein histidine kinase activity"/>
    <property type="evidence" value="ECO:0007669"/>
    <property type="project" value="UniProtKB-EC"/>
</dbReference>
<evidence type="ECO:0000256" key="10">
    <source>
        <dbReference type="ARBA" id="ARBA00059827"/>
    </source>
</evidence>
<keyword evidence="18" id="KW-1185">Reference proteome</keyword>
<feature type="domain" description="PAS" evidence="14">
    <location>
        <begin position="642"/>
        <end position="713"/>
    </location>
</feature>
<dbReference type="SMART" id="SM00331">
    <property type="entry name" value="PP2C_SIG"/>
    <property type="match status" value="1"/>
</dbReference>
<dbReference type="SUPFAM" id="SSF55874">
    <property type="entry name" value="ATPase domain of HSP90 chaperone/DNA topoisomerase II/histidine kinase"/>
    <property type="match status" value="1"/>
</dbReference>
<keyword evidence="5 17" id="KW-0808">Transferase</keyword>
<dbReference type="Gene3D" id="3.60.40.10">
    <property type="entry name" value="PPM-type phosphatase domain"/>
    <property type="match status" value="1"/>
</dbReference>
<dbReference type="InterPro" id="IPR052016">
    <property type="entry name" value="Bact_Sigma-Reg"/>
</dbReference>
<dbReference type="PANTHER" id="PTHR43156">
    <property type="entry name" value="STAGE II SPORULATION PROTEIN E-RELATED"/>
    <property type="match status" value="1"/>
</dbReference>
<feature type="domain" description="PAS" evidence="14">
    <location>
        <begin position="514"/>
        <end position="584"/>
    </location>
</feature>
<dbReference type="GO" id="GO:0005524">
    <property type="term" value="F:ATP binding"/>
    <property type="evidence" value="ECO:0007669"/>
    <property type="project" value="UniProtKB-KW"/>
</dbReference>
<feature type="domain" description="PAC" evidence="15">
    <location>
        <begin position="591"/>
        <end position="641"/>
    </location>
</feature>
<dbReference type="SUPFAM" id="SSF81606">
    <property type="entry name" value="PP2C-like"/>
    <property type="match status" value="1"/>
</dbReference>
<dbReference type="FunFam" id="3.30.450.20:FF:000060">
    <property type="entry name" value="Sensor protein FixL"/>
    <property type="match status" value="1"/>
</dbReference>
<dbReference type="Pfam" id="PF00989">
    <property type="entry name" value="PAS"/>
    <property type="match status" value="1"/>
</dbReference>
<evidence type="ECO:0000313" key="18">
    <source>
        <dbReference type="Proteomes" id="UP000193827"/>
    </source>
</evidence>
<dbReference type="InterPro" id="IPR003660">
    <property type="entry name" value="HAMP_dom"/>
</dbReference>
<dbReference type="SMART" id="SM00086">
    <property type="entry name" value="PAC"/>
    <property type="match status" value="2"/>
</dbReference>
<protein>
    <recommendedName>
        <fullName evidence="11">Sensor protein FixL</fullName>
        <ecNumber evidence="3">2.7.13.3</ecNumber>
    </recommendedName>
</protein>
<keyword evidence="13" id="KW-0812">Transmembrane</keyword>
<dbReference type="EMBL" id="FWFL01000023">
    <property type="protein sequence ID" value="SLN70870.1"/>
    <property type="molecule type" value="Genomic_DNA"/>
</dbReference>
<dbReference type="InterPro" id="IPR001610">
    <property type="entry name" value="PAC"/>
</dbReference>
<dbReference type="InterPro" id="IPR036890">
    <property type="entry name" value="HATPase_C_sf"/>
</dbReference>
<evidence type="ECO:0000256" key="8">
    <source>
        <dbReference type="ARBA" id="ARBA00022801"/>
    </source>
</evidence>
<dbReference type="EC" id="2.7.13.3" evidence="3"/>
<dbReference type="Gene3D" id="6.10.340.10">
    <property type="match status" value="1"/>
</dbReference>
<keyword evidence="9" id="KW-0067">ATP-binding</keyword>
<feature type="domain" description="PAC" evidence="15">
    <location>
        <begin position="717"/>
        <end position="769"/>
    </location>
</feature>
<evidence type="ECO:0000256" key="2">
    <source>
        <dbReference type="ARBA" id="ARBA00004370"/>
    </source>
</evidence>
<evidence type="ECO:0000313" key="17">
    <source>
        <dbReference type="EMBL" id="SLN70870.1"/>
    </source>
</evidence>
<evidence type="ECO:0000256" key="5">
    <source>
        <dbReference type="ARBA" id="ARBA00022679"/>
    </source>
</evidence>
<dbReference type="InterPro" id="IPR013767">
    <property type="entry name" value="PAS_fold"/>
</dbReference>
<dbReference type="PROSITE" id="PS50885">
    <property type="entry name" value="HAMP"/>
    <property type="match status" value="1"/>
</dbReference>
<keyword evidence="8" id="KW-0378">Hydrolase</keyword>
<dbReference type="PROSITE" id="PS50113">
    <property type="entry name" value="PAC"/>
    <property type="match status" value="2"/>
</dbReference>
<dbReference type="Pfam" id="PF07228">
    <property type="entry name" value="SpoIIE"/>
    <property type="match status" value="1"/>
</dbReference>
<dbReference type="InterPro" id="IPR036457">
    <property type="entry name" value="PPM-type-like_dom_sf"/>
</dbReference>
<proteinExistence type="predicted"/>
<keyword evidence="7" id="KW-0418">Kinase</keyword>
<dbReference type="SMART" id="SM00304">
    <property type="entry name" value="HAMP"/>
    <property type="match status" value="1"/>
</dbReference>
<name>A0A1Y5TVK8_9RHOB</name>
<evidence type="ECO:0000256" key="11">
    <source>
        <dbReference type="ARBA" id="ARBA00070616"/>
    </source>
</evidence>
<dbReference type="CDD" id="cd00130">
    <property type="entry name" value="PAS"/>
    <property type="match status" value="2"/>
</dbReference>
<sequence length="1174" mass="131440">MRTPSQSVSFLGNLRIRTKLLVVLVIMAAASVGIYAVVEYRAAKQALLQESFNKLTAVREMKAQQIEDYFSTIANQIVTFSESRTIVQAIGEFQSAVYLLNNREGAQVSPPLQDYYDREFLPRLGKHSLTGDLGRSESFIPQDATARVLQELFIARNPNPTGEKHLMDDVGDGSHYSAVHRRYHPIIRNFLEKFGYYDIFLVDAEDGRIVYSVFKEVDFATSLLTGPYAGTNFAEAFKAASKAGSGDFVIFRDFEPYAPSYNAPASFVASPIFDGDELTGVLMFQMPIDRINDIMTSQGAWSNVGLGESGETYIVGEDLLMRNQSRFLIEDRDGYLGMIRGIGLDESIVQRIETFGTSIDLQPVDTQGTRAALAGETNTKIFPDYRGVPVLSAFRLLDLPDMSWAIMSEIDEAEALAPAYRLRDRTLQLMGLLIAGILAISFFFARTMTRPILDLSEKAQRIAKGDLGITIDVSGGDEIAQLANNFDLMREALKDLVEGLEAKVADRTKELANSETRVRSILNNAADSVIVIDGKGFIREFNPSAETTFGYDASEVIGGKVDVLMPKRHAQDHDAHLQRYHDTGEKHVVGRTREVEGLRKDGTEFPLELHVGEAELEDEKLFVGIIRDITDRKRQEKEIADNLSFVTTLVDSVPNPIFVKDNSGRYINFNRAYEKAFGVKREDIIGKTVKELDFFPEEYRDTRHQEDVALLRDGGSAHRETSVVLGDGKEHDMLFWARAFDLSDGSRGGVLGVFVDISQQKELERQLAIANKRMGDELSIGRQIQMSMIPLTFPRFPEHKDLDVWAYIRPAREVGGDFYDFFMIDDRFFAFVIADVSGKGVPAALMMAVAKTLLKSRTQDTKSTANIISATNNELSENNDDCMFITAFFGIIDTKTGILTYTNAGHNPPYLIKTDGTWRALDELHGPMVGVMPGAPYGEAQMKLDVDDKIVLFTDGVTEAFDAKGADYGEARLEAHLERSKRLGTKYLVESLLRDVDEFVGCAEQSDDITLFCLRYVAWDVRDARGTVELRLVNELREIDRCLAALQEICQRFELPPEIQNNFSVVLDDLLNNIISYAYDDEGEHIIDVVLSTDGQRFIVSVTDQGVEFDPFERKDPDVESNLEEREIGGLGIHLIRNLMDDFSYRRVEGKNVTTLMKRFAGDMPTQTDATTTN</sequence>